<dbReference type="EMBL" id="JAENGY010001344">
    <property type="protein sequence ID" value="KAG6950115.1"/>
    <property type="molecule type" value="Genomic_DNA"/>
</dbReference>
<reference evidence="1" key="1">
    <citation type="submission" date="2021-01" db="EMBL/GenBank/DDBJ databases">
        <title>Phytophthora aleatoria, a newly-described species from Pinus radiata is distinct from Phytophthora cactorum isolates based on comparative genomics.</title>
        <authorList>
            <person name="Mcdougal R."/>
            <person name="Panda P."/>
            <person name="Williams N."/>
            <person name="Studholme D.J."/>
        </authorList>
    </citation>
    <scope>NUCLEOTIDE SEQUENCE</scope>
    <source>
        <strain evidence="1">NZFS 4037</strain>
    </source>
</reference>
<evidence type="ECO:0000313" key="1">
    <source>
        <dbReference type="EMBL" id="KAG6950115.1"/>
    </source>
</evidence>
<gene>
    <name evidence="1" type="ORF">JG688_00014313</name>
</gene>
<sequence>MLLSHGVILVTFLGLKGISCVRCSECFAEAKLSVGFSLLKYYISLLAFGGIST</sequence>
<dbReference type="Proteomes" id="UP000709295">
    <property type="component" value="Unassembled WGS sequence"/>
</dbReference>
<organism evidence="1 2">
    <name type="scientific">Phytophthora aleatoria</name>
    <dbReference type="NCBI Taxonomy" id="2496075"/>
    <lineage>
        <taxon>Eukaryota</taxon>
        <taxon>Sar</taxon>
        <taxon>Stramenopiles</taxon>
        <taxon>Oomycota</taxon>
        <taxon>Peronosporomycetes</taxon>
        <taxon>Peronosporales</taxon>
        <taxon>Peronosporaceae</taxon>
        <taxon>Phytophthora</taxon>
    </lineage>
</organism>
<accession>A0A8J5M3D1</accession>
<protein>
    <submittedName>
        <fullName evidence="1">Uncharacterized protein</fullName>
    </submittedName>
</protein>
<name>A0A8J5M3D1_9STRA</name>
<evidence type="ECO:0000313" key="2">
    <source>
        <dbReference type="Proteomes" id="UP000709295"/>
    </source>
</evidence>
<comment type="caution">
    <text evidence="1">The sequence shown here is derived from an EMBL/GenBank/DDBJ whole genome shotgun (WGS) entry which is preliminary data.</text>
</comment>
<dbReference type="AlphaFoldDB" id="A0A8J5M3D1"/>
<proteinExistence type="predicted"/>
<keyword evidence="2" id="KW-1185">Reference proteome</keyword>